<gene>
    <name evidence="1" type="ORF">CLIB1444_03S07030</name>
</gene>
<name>A0ACA9Y5F6_9ASCO</name>
<proteinExistence type="predicted"/>
<reference evidence="1" key="1">
    <citation type="submission" date="2022-06" db="EMBL/GenBank/DDBJ databases">
        <authorList>
            <person name="Legras J.-L."/>
            <person name="Devillers H."/>
            <person name="Grondin C."/>
        </authorList>
    </citation>
    <scope>NUCLEOTIDE SEQUENCE</scope>
    <source>
        <strain evidence="1">CLIB 1444</strain>
    </source>
</reference>
<evidence type="ECO:0000313" key="1">
    <source>
        <dbReference type="EMBL" id="CAH6720218.1"/>
    </source>
</evidence>
<comment type="caution">
    <text evidence="1">The sequence shown here is derived from an EMBL/GenBank/DDBJ whole genome shotgun (WGS) entry which is preliminary data.</text>
</comment>
<evidence type="ECO:0000313" key="2">
    <source>
        <dbReference type="Proteomes" id="UP001152531"/>
    </source>
</evidence>
<keyword evidence="1" id="KW-0378">Hydrolase</keyword>
<dbReference type="EMBL" id="CALSDN010000003">
    <property type="protein sequence ID" value="CAH6720218.1"/>
    <property type="molecule type" value="Genomic_DNA"/>
</dbReference>
<dbReference type="Proteomes" id="UP001152531">
    <property type="component" value="Unassembled WGS sequence"/>
</dbReference>
<sequence>MNGYLKPQQLDSLAVKLASQLLSSTSKPAKYINYQIELLEIVSYETKRLDKLGYCDFEMGYLCYILTQTLLKECKQHPTNDIKDLIGIIEATLAKKQEKFQICRQFITETDDIDPLMSRFNNLSAGPTATTTTGSQATTKADEITTTGVSVDSFKHKGVITPTELHFLLSNKDKILLIDFRTKNEFNYNHINYTDIVNIDPGVVNTLLGPENKTNADNVTDQDLEERLRMLLAEDQYTRFSNRHKYELVVMYNLKYGTVGGDRFENLANSLISGDVNGNPSKQPFTKLIDIITYRNKYISSKLKRAPCYLAGGVANWFKIYGESSIVKTNETPILARPPASISRDGSSSPSSSSYRSSSVSKDVSVITNGSPYLKNFGDYLGTAKTTNTTPVSNPFRGDSYVPSAPLKVPNLGAVPSTVPSTSTASQSTSMASQSTSMASQSTGTKTSTSTGTKLTRTSSSANDYNPVQFLEQYTTGLTNLGNSCYMNCILQCLGATPQLTKFFFPTFPLTKNSPSVSQSYRQHINVNNKLGTKGILTTNFVNLLMNMFGNSGGNFSPSNFKKVIGSLSPGQQFANFDQQDCIEFLNFLLDSLHEDLNQMVVADAKEKQAIMELTPEQEYTREILPVRLASTIEWERYLKLNFSIVVDYFQGQYLSQLKCLECGLTSTSYNAFSILSLPIPEKLNHRQITLDDCLQEFVELELLDDDNKWHCPRCKKFTRSTKKITITRLPQVLIIHFKRFQISPMGYFSKLDTFIKYPVNDTLDLTKYWPDVGTSVNSNLNSSEIMSKEKETQILATLPARNQTPPFRYKLYGVANHYGNLTTGHYTAYVHKQSDTKKKREWCYFDDSRVTFNHKENDVLNKNAYCLFYQRI</sequence>
<protein>
    <submittedName>
        <fullName evidence="1">Ubiquitin carboxyl-terminal hydrolase 5</fullName>
    </submittedName>
</protein>
<organism evidence="1 2">
    <name type="scientific">[Candida] jaroonii</name>
    <dbReference type="NCBI Taxonomy" id="467808"/>
    <lineage>
        <taxon>Eukaryota</taxon>
        <taxon>Fungi</taxon>
        <taxon>Dikarya</taxon>
        <taxon>Ascomycota</taxon>
        <taxon>Saccharomycotina</taxon>
        <taxon>Pichiomycetes</taxon>
        <taxon>Debaryomycetaceae</taxon>
        <taxon>Yamadazyma</taxon>
    </lineage>
</organism>
<accession>A0ACA9Y5F6</accession>
<keyword evidence="2" id="KW-1185">Reference proteome</keyword>